<proteinExistence type="predicted"/>
<evidence type="ECO:0000313" key="2">
    <source>
        <dbReference type="Proteomes" id="UP000321617"/>
    </source>
</evidence>
<dbReference type="SUPFAM" id="SSF51182">
    <property type="entry name" value="RmlC-like cupins"/>
    <property type="match status" value="1"/>
</dbReference>
<evidence type="ECO:0008006" key="3">
    <source>
        <dbReference type="Google" id="ProtNLM"/>
    </source>
</evidence>
<organism evidence="1 2">
    <name type="scientific">Stackebrandtia albiflava</name>
    <dbReference type="NCBI Taxonomy" id="406432"/>
    <lineage>
        <taxon>Bacteria</taxon>
        <taxon>Bacillati</taxon>
        <taxon>Actinomycetota</taxon>
        <taxon>Actinomycetes</taxon>
        <taxon>Glycomycetales</taxon>
        <taxon>Glycomycetaceae</taxon>
        <taxon>Stackebrandtia</taxon>
    </lineage>
</organism>
<dbReference type="AlphaFoldDB" id="A0A562VDL3"/>
<reference evidence="1 2" key="1">
    <citation type="journal article" date="2013" name="Stand. Genomic Sci.">
        <title>Genomic Encyclopedia of Type Strains, Phase I: The one thousand microbial genomes (KMG-I) project.</title>
        <authorList>
            <person name="Kyrpides N.C."/>
            <person name="Woyke T."/>
            <person name="Eisen J.A."/>
            <person name="Garrity G."/>
            <person name="Lilburn T.G."/>
            <person name="Beck B.J."/>
            <person name="Whitman W.B."/>
            <person name="Hugenholtz P."/>
            <person name="Klenk H.P."/>
        </authorList>
    </citation>
    <scope>NUCLEOTIDE SEQUENCE [LARGE SCALE GENOMIC DNA]</scope>
    <source>
        <strain evidence="1 2">DSM 45044</strain>
    </source>
</reference>
<dbReference type="PANTHER" id="PTHR37694:SF1">
    <property type="entry name" value="SLR8022 PROTEIN"/>
    <property type="match status" value="1"/>
</dbReference>
<comment type="caution">
    <text evidence="1">The sequence shown here is derived from an EMBL/GenBank/DDBJ whole genome shotgun (WGS) entry which is preliminary data.</text>
</comment>
<gene>
    <name evidence="1" type="ORF">LX16_1672</name>
</gene>
<dbReference type="Proteomes" id="UP000321617">
    <property type="component" value="Unassembled WGS sequence"/>
</dbReference>
<dbReference type="PANTHER" id="PTHR37694">
    <property type="entry name" value="SLR8022 PROTEIN"/>
    <property type="match status" value="1"/>
</dbReference>
<name>A0A562VDL3_9ACTN</name>
<dbReference type="EMBL" id="VLLL01000005">
    <property type="protein sequence ID" value="TWJ15952.1"/>
    <property type="molecule type" value="Genomic_DNA"/>
</dbReference>
<dbReference type="InterPro" id="IPR014710">
    <property type="entry name" value="RmlC-like_jellyroll"/>
</dbReference>
<protein>
    <recommendedName>
        <fullName evidence="3">Quercetin dioxygenase-like cupin family protein</fullName>
    </recommendedName>
</protein>
<dbReference type="RefSeq" id="WP_147135510.1">
    <property type="nucleotide sequence ID" value="NZ_BAABIJ010000001.1"/>
</dbReference>
<accession>A0A562VDL3</accession>
<dbReference type="Gene3D" id="2.60.120.10">
    <property type="entry name" value="Jelly Rolls"/>
    <property type="match status" value="1"/>
</dbReference>
<sequence length="108" mass="11553">MDKFSLTALAGDHLDQAHDSHAGRSTETLVGGSRRRLRQTLITLTDGTHMSEHDFPGEATLHVLSGRIRLEAGADGGEAAEGDLVVIPPERHSVTALTDTVFLLTVVK</sequence>
<keyword evidence="2" id="KW-1185">Reference proteome</keyword>
<evidence type="ECO:0000313" key="1">
    <source>
        <dbReference type="EMBL" id="TWJ15952.1"/>
    </source>
</evidence>
<dbReference type="InterPro" id="IPR011051">
    <property type="entry name" value="RmlC_Cupin_sf"/>
</dbReference>
<dbReference type="OrthoDB" id="5190473at2"/>